<dbReference type="OrthoDB" id="5958943at2759"/>
<dbReference type="Proteomes" id="UP000515908">
    <property type="component" value="Chromosome 22"/>
</dbReference>
<dbReference type="VEuPathDB" id="TriTrypDB:ADEAN_000924300"/>
<keyword evidence="2" id="KW-1185">Reference proteome</keyword>
<reference evidence="1 2" key="1">
    <citation type="submission" date="2020-08" db="EMBL/GenBank/DDBJ databases">
        <authorList>
            <person name="Newling K."/>
            <person name="Davey J."/>
            <person name="Forrester S."/>
        </authorList>
    </citation>
    <scope>NUCLEOTIDE SEQUENCE [LARGE SCALE GENOMIC DNA]</scope>
    <source>
        <strain evidence="2">Crithidia deanei Carvalho (ATCC PRA-265)</strain>
    </source>
</reference>
<proteinExistence type="predicted"/>
<protein>
    <submittedName>
        <fullName evidence="1">Uncharacterized protein</fullName>
    </submittedName>
</protein>
<evidence type="ECO:0000313" key="1">
    <source>
        <dbReference type="EMBL" id="CAD2221708.1"/>
    </source>
</evidence>
<evidence type="ECO:0000313" key="2">
    <source>
        <dbReference type="Proteomes" id="UP000515908"/>
    </source>
</evidence>
<name>A0A7G2CPD2_9TRYP</name>
<accession>A0A7G2CPD2</accession>
<organism evidence="1 2">
    <name type="scientific">Angomonas deanei</name>
    <dbReference type="NCBI Taxonomy" id="59799"/>
    <lineage>
        <taxon>Eukaryota</taxon>
        <taxon>Discoba</taxon>
        <taxon>Euglenozoa</taxon>
        <taxon>Kinetoplastea</taxon>
        <taxon>Metakinetoplastina</taxon>
        <taxon>Trypanosomatida</taxon>
        <taxon>Trypanosomatidae</taxon>
        <taxon>Strigomonadinae</taxon>
        <taxon>Angomonas</taxon>
    </lineage>
</organism>
<dbReference type="InterPro" id="IPR011044">
    <property type="entry name" value="Quino_amine_DH_bsu"/>
</dbReference>
<gene>
    <name evidence="1" type="ORF">ADEAN_000924300</name>
</gene>
<dbReference type="AlphaFoldDB" id="A0A7G2CPD2"/>
<dbReference type="SUPFAM" id="SSF50969">
    <property type="entry name" value="YVTN repeat-like/Quinoprotein amine dehydrogenase"/>
    <property type="match status" value="1"/>
</dbReference>
<sequence>MLQLSGEFIVLLRILQHKMDIMRVDGSETHTLFSGSPLCESPDGLCLDLNQFVKTKEKKDIVAWWTNMGLPTKVDGEWDYHQPNASLVKGQLFTGKGETVKLVAPKHLKGFERNAIPPAQCAPGKAAGPIVTTLKQAAITADGSQVFFCDREGHGVKKYNTKTGELVPLLHADDIVGKPSGEVKPNTKEDFDRFCVGITLDETHNRIFTTLKGATHGGCGRLVSFPYEFSTNNLPEATPGAEGTVDPARIQILREGLPEPVDVLLDERESILYWTDRGDKKEKGGNTLNRASVRYYDDGTVSLGETEILFDGFLDAIGVTWAAEDDAVNPPATDAEAAERRRYLYVSDVGGEIFKCDLQQRTKECIRPRHDNDGVTGIRYLKL</sequence>
<dbReference type="EMBL" id="LR877166">
    <property type="protein sequence ID" value="CAD2221708.1"/>
    <property type="molecule type" value="Genomic_DNA"/>
</dbReference>